<dbReference type="VEuPathDB" id="FungiDB:MELLADRAFT_66513"/>
<dbReference type="InParanoid" id="F4RZI2"/>
<dbReference type="Gene3D" id="3.80.10.10">
    <property type="entry name" value="Ribonuclease Inhibitor"/>
    <property type="match status" value="1"/>
</dbReference>
<reference evidence="2" key="1">
    <citation type="journal article" date="2011" name="Proc. Natl. Acad. Sci. U.S.A.">
        <title>Obligate biotrophy features unraveled by the genomic analysis of rust fungi.</title>
        <authorList>
            <person name="Duplessis S."/>
            <person name="Cuomo C.A."/>
            <person name="Lin Y.-C."/>
            <person name="Aerts A."/>
            <person name="Tisserant E."/>
            <person name="Veneault-Fourrey C."/>
            <person name="Joly D.L."/>
            <person name="Hacquard S."/>
            <person name="Amselem J."/>
            <person name="Cantarel B.L."/>
            <person name="Chiu R."/>
            <person name="Coutinho P.M."/>
            <person name="Feau N."/>
            <person name="Field M."/>
            <person name="Frey P."/>
            <person name="Gelhaye E."/>
            <person name="Goldberg J."/>
            <person name="Grabherr M.G."/>
            <person name="Kodira C.D."/>
            <person name="Kohler A."/>
            <person name="Kuees U."/>
            <person name="Lindquist E.A."/>
            <person name="Lucas S.M."/>
            <person name="Mago R."/>
            <person name="Mauceli E."/>
            <person name="Morin E."/>
            <person name="Murat C."/>
            <person name="Pangilinan J.L."/>
            <person name="Park R."/>
            <person name="Pearson M."/>
            <person name="Quesneville H."/>
            <person name="Rouhier N."/>
            <person name="Sakthikumar S."/>
            <person name="Salamov A.A."/>
            <person name="Schmutz J."/>
            <person name="Selles B."/>
            <person name="Shapiro H."/>
            <person name="Tanguay P."/>
            <person name="Tuskan G.A."/>
            <person name="Henrissat B."/>
            <person name="Van de Peer Y."/>
            <person name="Rouze P."/>
            <person name="Ellis J.G."/>
            <person name="Dodds P.N."/>
            <person name="Schein J.E."/>
            <person name="Zhong S."/>
            <person name="Hamelin R.C."/>
            <person name="Grigoriev I.V."/>
            <person name="Szabo L.J."/>
            <person name="Martin F."/>
        </authorList>
    </citation>
    <scope>NUCLEOTIDE SEQUENCE [LARGE SCALE GENOMIC DNA]</scope>
    <source>
        <strain evidence="2">98AG31 / pathotype 3-4-7</strain>
    </source>
</reference>
<dbReference type="InterPro" id="IPR032675">
    <property type="entry name" value="LRR_dom_sf"/>
</dbReference>
<name>F4RZI2_MELLP</name>
<dbReference type="RefSeq" id="XP_007414488.1">
    <property type="nucleotide sequence ID" value="XM_007414426.1"/>
</dbReference>
<dbReference type="Proteomes" id="UP000001072">
    <property type="component" value="Unassembled WGS sequence"/>
</dbReference>
<evidence type="ECO:0000313" key="1">
    <source>
        <dbReference type="EMBL" id="EGG02231.1"/>
    </source>
</evidence>
<gene>
    <name evidence="1" type="ORF">MELLADRAFT_66513</name>
</gene>
<protein>
    <submittedName>
        <fullName evidence="1">Uncharacterized protein</fullName>
    </submittedName>
</protein>
<keyword evidence="2" id="KW-1185">Reference proteome</keyword>
<dbReference type="GeneID" id="18930643"/>
<dbReference type="KEGG" id="mlr:MELLADRAFT_66513"/>
<accession>F4RZI2</accession>
<evidence type="ECO:0000313" key="2">
    <source>
        <dbReference type="Proteomes" id="UP000001072"/>
    </source>
</evidence>
<dbReference type="EMBL" id="GL883132">
    <property type="protein sequence ID" value="EGG02231.1"/>
    <property type="molecule type" value="Genomic_DNA"/>
</dbReference>
<proteinExistence type="predicted"/>
<organism evidence="2">
    <name type="scientific">Melampsora larici-populina (strain 98AG31 / pathotype 3-4-7)</name>
    <name type="common">Poplar leaf rust fungus</name>
    <dbReference type="NCBI Taxonomy" id="747676"/>
    <lineage>
        <taxon>Eukaryota</taxon>
        <taxon>Fungi</taxon>
        <taxon>Dikarya</taxon>
        <taxon>Basidiomycota</taxon>
        <taxon>Pucciniomycotina</taxon>
        <taxon>Pucciniomycetes</taxon>
        <taxon>Pucciniales</taxon>
        <taxon>Melampsoraceae</taxon>
        <taxon>Melampsora</taxon>
    </lineage>
</organism>
<dbReference type="HOGENOM" id="CLU_032925_1_1_1"/>
<dbReference type="SUPFAM" id="SSF52047">
    <property type="entry name" value="RNI-like"/>
    <property type="match status" value="1"/>
</dbReference>
<dbReference type="AlphaFoldDB" id="F4RZI2"/>
<sequence length="555" mass="62111">MANSPPLPIEVVELILSYYLANSSQPVINSRNSVDSPSIEPSLLLELLNFRFIARSWSLAVLPHAYQNIRFAPPSIIPSFVDSWKLSATVSTGASIRRLAFEKVVSPDLCSSVACEWFGISINQMNRANFDRAHPRNRRILIDDVKRVLDLCSLTLTHLKLQFLSAVSFPPKFISTIAGTVNLQVLILTGNPYGHQIDHTESIRDLLNSTSRLSSLSLRVSFLRPLNLDQTSLPHLEHLSVTCNRNNSAALKQLCERQGRGIKHLEAFVHADRDAIIPIVLALRSSLESLAIESIPGHLPFAIRTENFPKLKVIRTVDTLHTRRGLSWLQFGICHNMETFVTSYYHSADHWRKGLEALEGRLLNKPATFKKIVFVKTNSDIVDSEAASLSDLLKYHGIHCDFTSRWNYADLTNLTTVPLAQTTASEVPPPVPEIDCRQLPSLSKHPAFGDRITLTIATMRLPPSLPTLHIQFKLPICLATVEISIKFQCTIIFKNISSSSLFTVRQYRMSVTNLHFGKAFSLCDLIPKVQFFSALPVLFLAYGLGKSDSLLFQNP</sequence>